<dbReference type="Proteomes" id="UP000471705">
    <property type="component" value="Unassembled WGS sequence"/>
</dbReference>
<accession>A0A7K3VRP8</accession>
<sequence length="184" mass="19674">MFRFLAAVVRALVELALTTINTATAFLDWLLAKLTGGGGAAPAEPVKNLEAALPDEGRIDEARDLERGKAAAADLILKQSPAMQVKTFASMSNTDRLQADLTLLRPDQIAWLLDLSDKQLKVVAEASDRRVAAALEGEHNALTAIRSVGQAEADDGGWLAHRITEKRATTLATAPSHNLGYAIH</sequence>
<reference evidence="2 3" key="1">
    <citation type="submission" date="2019-12" db="EMBL/GenBank/DDBJ databases">
        <title>Rhizobium genotypes associated with high levels of biological nitrogen fixation by grain legumes in a temperate-maritime cropping system.</title>
        <authorList>
            <person name="Maluk M."/>
            <person name="Francesc Ferrando Molina F."/>
            <person name="Lopez Del Egido L."/>
            <person name="Lafos M."/>
            <person name="Langarica-Fuentes A."/>
            <person name="Gebre Yohannes G."/>
            <person name="Young M.W."/>
            <person name="Martin P."/>
            <person name="Gantlett R."/>
            <person name="Kenicer G."/>
            <person name="Hawes C."/>
            <person name="Begg G.S."/>
            <person name="Quilliam R.S."/>
            <person name="Squire G.R."/>
            <person name="Poole P.S."/>
            <person name="Young P.W."/>
            <person name="Iannetta P.M."/>
            <person name="James E.K."/>
        </authorList>
    </citation>
    <scope>NUCLEOTIDE SEQUENCE [LARGE SCALE GENOMIC DNA]</scope>
    <source>
        <strain evidence="2 3">JHI54</strain>
    </source>
</reference>
<dbReference type="EMBL" id="WUFV01000034">
    <property type="protein sequence ID" value="NEK19870.1"/>
    <property type="molecule type" value="Genomic_DNA"/>
</dbReference>
<evidence type="ECO:0000313" key="3">
    <source>
        <dbReference type="Proteomes" id="UP000471705"/>
    </source>
</evidence>
<evidence type="ECO:0000313" key="2">
    <source>
        <dbReference type="EMBL" id="NEK19870.1"/>
    </source>
</evidence>
<protein>
    <submittedName>
        <fullName evidence="2">Uncharacterized protein</fullName>
    </submittedName>
</protein>
<comment type="caution">
    <text evidence="2">The sequence shown here is derived from an EMBL/GenBank/DDBJ whole genome shotgun (WGS) entry which is preliminary data.</text>
</comment>
<evidence type="ECO:0000256" key="1">
    <source>
        <dbReference type="SAM" id="SignalP"/>
    </source>
</evidence>
<dbReference type="RefSeq" id="WP_164049983.1">
    <property type="nucleotide sequence ID" value="NZ_WUFV01000034.1"/>
</dbReference>
<name>A0A7K3VRP8_RHILE</name>
<keyword evidence="1" id="KW-0732">Signal</keyword>
<feature type="signal peptide" evidence="1">
    <location>
        <begin position="1"/>
        <end position="25"/>
    </location>
</feature>
<dbReference type="AlphaFoldDB" id="A0A7K3VRP8"/>
<organism evidence="2 3">
    <name type="scientific">Rhizobium leguminosarum</name>
    <dbReference type="NCBI Taxonomy" id="384"/>
    <lineage>
        <taxon>Bacteria</taxon>
        <taxon>Pseudomonadati</taxon>
        <taxon>Pseudomonadota</taxon>
        <taxon>Alphaproteobacteria</taxon>
        <taxon>Hyphomicrobiales</taxon>
        <taxon>Rhizobiaceae</taxon>
        <taxon>Rhizobium/Agrobacterium group</taxon>
        <taxon>Rhizobium</taxon>
    </lineage>
</organism>
<gene>
    <name evidence="2" type="ORF">GR257_34470</name>
</gene>
<feature type="chain" id="PRO_5029544127" evidence="1">
    <location>
        <begin position="26"/>
        <end position="184"/>
    </location>
</feature>
<proteinExistence type="predicted"/>